<keyword evidence="2" id="KW-1185">Reference proteome</keyword>
<proteinExistence type="predicted"/>
<gene>
    <name evidence="1" type="ORF">ACI1P1_04445</name>
</gene>
<accession>A0ACC7NS67</accession>
<evidence type="ECO:0000313" key="1">
    <source>
        <dbReference type="EMBL" id="MFM9327546.1"/>
    </source>
</evidence>
<dbReference type="EMBL" id="JBJURJ010000002">
    <property type="protein sequence ID" value="MFM9327546.1"/>
    <property type="molecule type" value="Genomic_DNA"/>
</dbReference>
<sequence length="423" mass="47714">MEKQQRFKRVIQYIEEHLQEEVSLEGAAQAGFTSLMQLYRDFYAHTGHSVKEYIRKRRLSNALSLIRCSDMPLAEVAYTCGYSSQQALCKSVKAAVSMTPLEYKRSGVSYYFPRYDSLSAKQVTVAAQTLPATVRAAFYHSRLSGIEEQAIAALQETLPDYRGRVFGRNGKQQGSRFYYWIWLEYTPEAVEGLLAGRMFKGVEVFPELSLTGAKVLVRNDEPEIGRAWNYLYTDWLRSSMFTQAPEPYFEEFLWRNGRVNRLALVLPVMKRTDYDRISLIRSPGMLFLASTREGPHAEKEASQAVMGFLAVYNPSAARSADTFYIAKNGRACTCGVKLEEKLPLPSGGGLELLELPAGSYAVLETDCAGDSRVLEERLEAWVQDNGLRRSSRPAFAIYEAQGGYTANHITTTCRIQLEHVKNG</sequence>
<name>A0ACC7NS67_9BACL</name>
<organism evidence="1 2">
    <name type="scientific">Paenibacillus mesotrionivorans</name>
    <dbReference type="NCBI Taxonomy" id="3160968"/>
    <lineage>
        <taxon>Bacteria</taxon>
        <taxon>Bacillati</taxon>
        <taxon>Bacillota</taxon>
        <taxon>Bacilli</taxon>
        <taxon>Bacillales</taxon>
        <taxon>Paenibacillaceae</taxon>
        <taxon>Paenibacillus</taxon>
    </lineage>
</organism>
<evidence type="ECO:0000313" key="2">
    <source>
        <dbReference type="Proteomes" id="UP001631969"/>
    </source>
</evidence>
<protein>
    <submittedName>
        <fullName evidence="1">Helix-turn-helix domain-containing protein</fullName>
    </submittedName>
</protein>
<comment type="caution">
    <text evidence="1">The sequence shown here is derived from an EMBL/GenBank/DDBJ whole genome shotgun (WGS) entry which is preliminary data.</text>
</comment>
<dbReference type="Proteomes" id="UP001631969">
    <property type="component" value="Unassembled WGS sequence"/>
</dbReference>
<reference evidence="1" key="1">
    <citation type="submission" date="2024-12" db="EMBL/GenBank/DDBJ databases">
        <authorList>
            <person name="Wu N."/>
        </authorList>
    </citation>
    <scope>NUCLEOTIDE SEQUENCE</scope>
    <source>
        <strain evidence="1">P15</strain>
    </source>
</reference>